<proteinExistence type="predicted"/>
<dbReference type="AlphaFoldDB" id="A0A936F4N2"/>
<name>A0A936F4N2_9BACT</name>
<reference evidence="1 2" key="1">
    <citation type="submission" date="2020-10" db="EMBL/GenBank/DDBJ databases">
        <title>Connecting structure to function with the recovery of over 1000 high-quality activated sludge metagenome-assembled genomes encoding full-length rRNA genes using long-read sequencing.</title>
        <authorList>
            <person name="Singleton C.M."/>
            <person name="Petriglieri F."/>
            <person name="Kristensen J.M."/>
            <person name="Kirkegaard R.H."/>
            <person name="Michaelsen T.Y."/>
            <person name="Andersen M.H."/>
            <person name="Karst S.M."/>
            <person name="Dueholm M.S."/>
            <person name="Nielsen P.H."/>
            <person name="Albertsen M."/>
        </authorList>
    </citation>
    <scope>NUCLEOTIDE SEQUENCE [LARGE SCALE GENOMIC DNA]</scope>
    <source>
        <strain evidence="1">OdNE_18-Q3-R46-58_MAXAC.008</strain>
    </source>
</reference>
<dbReference type="EMBL" id="JADKCH010000011">
    <property type="protein sequence ID" value="MBK8573047.1"/>
    <property type="molecule type" value="Genomic_DNA"/>
</dbReference>
<evidence type="ECO:0000313" key="2">
    <source>
        <dbReference type="Proteomes" id="UP000709959"/>
    </source>
</evidence>
<dbReference type="Proteomes" id="UP000709959">
    <property type="component" value="Unassembled WGS sequence"/>
</dbReference>
<dbReference type="SUPFAM" id="SSF49478">
    <property type="entry name" value="Cna protein B-type domain"/>
    <property type="match status" value="1"/>
</dbReference>
<protein>
    <submittedName>
        <fullName evidence="1">Uncharacterized protein</fullName>
    </submittedName>
</protein>
<comment type="caution">
    <text evidence="1">The sequence shown here is derived from an EMBL/GenBank/DDBJ whole genome shotgun (WGS) entry which is preliminary data.</text>
</comment>
<dbReference type="Gene3D" id="2.60.120.380">
    <property type="match status" value="1"/>
</dbReference>
<sequence>MLELFDSVGLVRLTTASSSGNGVINLPTLPAGTYVVRVRVDPYVTYPNGTINYNLSVN</sequence>
<gene>
    <name evidence="1" type="ORF">IPN91_10445</name>
</gene>
<accession>A0A936F4N2</accession>
<organism evidence="1 2">
    <name type="scientific">Candidatus Geothrix odensensis</name>
    <dbReference type="NCBI Taxonomy" id="2954440"/>
    <lineage>
        <taxon>Bacteria</taxon>
        <taxon>Pseudomonadati</taxon>
        <taxon>Acidobacteriota</taxon>
        <taxon>Holophagae</taxon>
        <taxon>Holophagales</taxon>
        <taxon>Holophagaceae</taxon>
        <taxon>Geothrix</taxon>
    </lineage>
</organism>
<evidence type="ECO:0000313" key="1">
    <source>
        <dbReference type="EMBL" id="MBK8573047.1"/>
    </source>
</evidence>